<reference evidence="2" key="1">
    <citation type="submission" date="2020-02" db="EMBL/GenBank/DDBJ databases">
        <authorList>
            <person name="Scholz U."/>
            <person name="Mascher M."/>
            <person name="Fiebig A."/>
        </authorList>
    </citation>
    <scope>NUCLEOTIDE SEQUENCE</scope>
</reference>
<proteinExistence type="predicted"/>
<sequence length="232" mass="23913">MGCASSKAVTRSRSFREESGHSFRRTSGVVPTLGSLLAAMSGGDGNLVALLSAAPRKLTAAKNAAPDTSKPSDALAGEPTIPETIDAQELMADLQENGESFRAAEDGGAGGGWKGPRRKGVAGEPPALRIPSGFEFSRSGDLGEWLKGGGVVFSPGSYATPRFGNCTARGGGGGGAAAAEGDWFDQQLVTELEEAMAVLSAEEEKILESFPGGFQEEDGEEDFVGLRSQIDS</sequence>
<feature type="region of interest" description="Disordered" evidence="1">
    <location>
        <begin position="105"/>
        <end position="126"/>
    </location>
</feature>
<name>A0A7I8LDK1_SPIIN</name>
<organism evidence="2 3">
    <name type="scientific">Spirodela intermedia</name>
    <name type="common">Intermediate duckweed</name>
    <dbReference type="NCBI Taxonomy" id="51605"/>
    <lineage>
        <taxon>Eukaryota</taxon>
        <taxon>Viridiplantae</taxon>
        <taxon>Streptophyta</taxon>
        <taxon>Embryophyta</taxon>
        <taxon>Tracheophyta</taxon>
        <taxon>Spermatophyta</taxon>
        <taxon>Magnoliopsida</taxon>
        <taxon>Liliopsida</taxon>
        <taxon>Araceae</taxon>
        <taxon>Lemnoideae</taxon>
        <taxon>Spirodela</taxon>
    </lineage>
</organism>
<feature type="region of interest" description="Disordered" evidence="1">
    <location>
        <begin position="1"/>
        <end position="28"/>
    </location>
</feature>
<dbReference type="OrthoDB" id="1937661at2759"/>
<evidence type="ECO:0000313" key="2">
    <source>
        <dbReference type="EMBL" id="CAA7407872.1"/>
    </source>
</evidence>
<dbReference type="EMBL" id="LR746277">
    <property type="protein sequence ID" value="CAA7407872.1"/>
    <property type="molecule type" value="Genomic_DNA"/>
</dbReference>
<dbReference type="AlphaFoldDB" id="A0A7I8LDK1"/>
<accession>A0A7I8LDK1</accession>
<evidence type="ECO:0000256" key="1">
    <source>
        <dbReference type="SAM" id="MobiDB-lite"/>
    </source>
</evidence>
<protein>
    <submittedName>
        <fullName evidence="2">Uncharacterized protein</fullName>
    </submittedName>
</protein>
<feature type="region of interest" description="Disordered" evidence="1">
    <location>
        <begin position="212"/>
        <end position="232"/>
    </location>
</feature>
<evidence type="ECO:0000313" key="3">
    <source>
        <dbReference type="Proteomes" id="UP000663760"/>
    </source>
</evidence>
<dbReference type="Proteomes" id="UP000663760">
    <property type="component" value="Chromosome 14"/>
</dbReference>
<keyword evidence="3" id="KW-1185">Reference proteome</keyword>
<gene>
    <name evidence="2" type="ORF">SI8410_14018550</name>
</gene>